<dbReference type="InParanoid" id="A0A540V845"/>
<dbReference type="InterPro" id="IPR039365">
    <property type="entry name" value="IS701-like"/>
</dbReference>
<dbReference type="Proteomes" id="UP000317371">
    <property type="component" value="Unassembled WGS sequence"/>
</dbReference>
<dbReference type="PANTHER" id="PTHR33627">
    <property type="entry name" value="TRANSPOSASE"/>
    <property type="match status" value="1"/>
</dbReference>
<protein>
    <submittedName>
        <fullName evidence="2">IS701 family transposase</fullName>
    </submittedName>
</protein>
<dbReference type="SUPFAM" id="SSF53098">
    <property type="entry name" value="Ribonuclease H-like"/>
    <property type="match status" value="1"/>
</dbReference>
<evidence type="ECO:0000313" key="2">
    <source>
        <dbReference type="EMBL" id="TQE92902.1"/>
    </source>
</evidence>
<dbReference type="OrthoDB" id="154498at2"/>
<keyword evidence="3" id="KW-1185">Reference proteome</keyword>
<name>A0A540V845_9CHLR</name>
<dbReference type="InterPro" id="IPR038721">
    <property type="entry name" value="IS701-like_DDE_dom"/>
</dbReference>
<dbReference type="RefSeq" id="WP_141612639.1">
    <property type="nucleotide sequence ID" value="NZ_VIGC02000082.1"/>
</dbReference>
<dbReference type="NCBIfam" id="NF033540">
    <property type="entry name" value="transpos_IS701"/>
    <property type="match status" value="1"/>
</dbReference>
<sequence length="408" mass="46877">MELSELKEWAKDFEGFHSRFAPYFGRREVREQAVKYLHGLVSPVERKNGWQLAEAIGDKTPDATQRLLYSANWDEDGARDELQHYVSAHFGDDEGIGVVDETGFLKKGEKSAGVQRQYSGTAGKTENCQLGVFLSYVSPKGHAFLDRRLYLPESWCDDPQRRAEAKIPEDVLFQTKPQLAVEMLRHAWAAGVPMRWVTGDEVYGEAAYLRDAVAESGRWYVLAVRSHSSVWLERPEVGVPPWQGWGRRPVRERVVDEEAQPIPILALVASWPENRWQRLEVAEGEKGPRIYDWACRRIVEQQEQLPGRDAWLLVRRSVSDPDDLAFYLSNAPAETDLLTLAQVASTRYTVEQCIEEGKGETGMDQYEVRHWHSWYRHITLSMMAHAWLASLRLRRNEKKGRLNPFLPS</sequence>
<proteinExistence type="predicted"/>
<reference evidence="2 3" key="1">
    <citation type="submission" date="2019-06" db="EMBL/GenBank/DDBJ databases">
        <title>Genome sequence of Litorilinea aerophila BAA-2444.</title>
        <authorList>
            <person name="Maclea K.S."/>
            <person name="Maurais E.G."/>
            <person name="Iannazzi L.C."/>
        </authorList>
    </citation>
    <scope>NUCLEOTIDE SEQUENCE [LARGE SCALE GENOMIC DNA]</scope>
    <source>
        <strain evidence="2 3">ATCC BAA-2444</strain>
    </source>
</reference>
<comment type="caution">
    <text evidence="2">The sequence shown here is derived from an EMBL/GenBank/DDBJ whole genome shotgun (WGS) entry which is preliminary data.</text>
</comment>
<evidence type="ECO:0000313" key="3">
    <source>
        <dbReference type="Proteomes" id="UP000317371"/>
    </source>
</evidence>
<gene>
    <name evidence="2" type="ORF">FKZ61_23635</name>
</gene>
<dbReference type="AlphaFoldDB" id="A0A540V845"/>
<evidence type="ECO:0000259" key="1">
    <source>
        <dbReference type="Pfam" id="PF13546"/>
    </source>
</evidence>
<dbReference type="Pfam" id="PF13546">
    <property type="entry name" value="DDE_5"/>
    <property type="match status" value="1"/>
</dbReference>
<accession>A0A540V845</accession>
<organism evidence="2 3">
    <name type="scientific">Litorilinea aerophila</name>
    <dbReference type="NCBI Taxonomy" id="1204385"/>
    <lineage>
        <taxon>Bacteria</taxon>
        <taxon>Bacillati</taxon>
        <taxon>Chloroflexota</taxon>
        <taxon>Caldilineae</taxon>
        <taxon>Caldilineales</taxon>
        <taxon>Caldilineaceae</taxon>
        <taxon>Litorilinea</taxon>
    </lineage>
</organism>
<dbReference type="PANTHER" id="PTHR33627:SF1">
    <property type="entry name" value="TRANSPOSASE"/>
    <property type="match status" value="1"/>
</dbReference>
<dbReference type="InterPro" id="IPR012337">
    <property type="entry name" value="RNaseH-like_sf"/>
</dbReference>
<dbReference type="EMBL" id="VIGC01000084">
    <property type="protein sequence ID" value="TQE92902.1"/>
    <property type="molecule type" value="Genomic_DNA"/>
</dbReference>
<feature type="domain" description="Transposase IS701-like DDE" evidence="1">
    <location>
        <begin position="19"/>
        <end position="287"/>
    </location>
</feature>